<dbReference type="Pfam" id="PF00412">
    <property type="entry name" value="LIM"/>
    <property type="match status" value="3"/>
</dbReference>
<feature type="domain" description="LIM zinc-binding" evidence="9">
    <location>
        <begin position="721"/>
        <end position="785"/>
    </location>
</feature>
<evidence type="ECO:0000313" key="12">
    <source>
        <dbReference type="Proteomes" id="UP000215335"/>
    </source>
</evidence>
<feature type="region of interest" description="Disordered" evidence="8">
    <location>
        <begin position="315"/>
        <end position="334"/>
    </location>
</feature>
<name>A0A232EV47_9HYME</name>
<feature type="region of interest" description="Disordered" evidence="8">
    <location>
        <begin position="359"/>
        <end position="413"/>
    </location>
</feature>
<proteinExistence type="predicted"/>
<evidence type="ECO:0000256" key="3">
    <source>
        <dbReference type="ARBA" id="ARBA00022723"/>
    </source>
</evidence>
<dbReference type="CDD" id="cd09340">
    <property type="entry name" value="LIM1_Testin_like"/>
    <property type="match status" value="1"/>
</dbReference>
<dbReference type="CDD" id="cd09829">
    <property type="entry name" value="PET_testin"/>
    <property type="match status" value="1"/>
</dbReference>
<evidence type="ECO:0008006" key="13">
    <source>
        <dbReference type="Google" id="ProtNLM"/>
    </source>
</evidence>
<evidence type="ECO:0000313" key="11">
    <source>
        <dbReference type="EMBL" id="OXU22213.1"/>
    </source>
</evidence>
<keyword evidence="4" id="KW-0677">Repeat</keyword>
<dbReference type="PROSITE" id="PS51303">
    <property type="entry name" value="PET"/>
    <property type="match status" value="1"/>
</dbReference>
<evidence type="ECO:0000256" key="4">
    <source>
        <dbReference type="ARBA" id="ARBA00022737"/>
    </source>
</evidence>
<dbReference type="Pfam" id="PF06297">
    <property type="entry name" value="PET"/>
    <property type="match status" value="1"/>
</dbReference>
<comment type="caution">
    <text evidence="11">The sequence shown here is derived from an EMBL/GenBank/DDBJ whole genome shotgun (WGS) entry which is preliminary data.</text>
</comment>
<dbReference type="SMART" id="SM00132">
    <property type="entry name" value="LIM"/>
    <property type="match status" value="3"/>
</dbReference>
<dbReference type="CDD" id="cd09341">
    <property type="entry name" value="LIM2_Testin_like"/>
    <property type="match status" value="1"/>
</dbReference>
<dbReference type="InterPro" id="IPR047120">
    <property type="entry name" value="Pk/Esn/Tes"/>
</dbReference>
<evidence type="ECO:0000259" key="9">
    <source>
        <dbReference type="PROSITE" id="PS50023"/>
    </source>
</evidence>
<comment type="subcellular location">
    <subcellularLocation>
        <location evidence="1">Cytoplasm</location>
    </subcellularLocation>
</comment>
<keyword evidence="12" id="KW-1185">Reference proteome</keyword>
<accession>A0A232EV47</accession>
<keyword evidence="5 7" id="KW-0862">Zinc</keyword>
<evidence type="ECO:0000256" key="6">
    <source>
        <dbReference type="ARBA" id="ARBA00023038"/>
    </source>
</evidence>
<dbReference type="STRING" id="543379.A0A232EV47"/>
<dbReference type="AlphaFoldDB" id="A0A232EV47"/>
<evidence type="ECO:0000256" key="8">
    <source>
        <dbReference type="SAM" id="MobiDB-lite"/>
    </source>
</evidence>
<dbReference type="GO" id="GO:0008270">
    <property type="term" value="F:zinc ion binding"/>
    <property type="evidence" value="ECO:0007669"/>
    <property type="project" value="InterPro"/>
</dbReference>
<protein>
    <recommendedName>
        <fullName evidence="13">Testin</fullName>
    </recommendedName>
</protein>
<reference evidence="11 12" key="1">
    <citation type="journal article" date="2017" name="Curr. Biol.">
        <title>The Evolution of Venom by Co-option of Single-Copy Genes.</title>
        <authorList>
            <person name="Martinson E.O."/>
            <person name="Mrinalini"/>
            <person name="Kelkar Y.D."/>
            <person name="Chang C.H."/>
            <person name="Werren J.H."/>
        </authorList>
    </citation>
    <scope>NUCLEOTIDE SEQUENCE [LARGE SCALE GENOMIC DNA]</scope>
    <source>
        <strain evidence="11 12">Alberta</strain>
        <tissue evidence="11">Whole body</tissue>
    </source>
</reference>
<feature type="compositionally biased region" description="Polar residues" evidence="8">
    <location>
        <begin position="360"/>
        <end position="372"/>
    </location>
</feature>
<gene>
    <name evidence="11" type="ORF">TSAR_000733</name>
</gene>
<feature type="domain" description="PET" evidence="10">
    <location>
        <begin position="87"/>
        <end position="194"/>
    </location>
</feature>
<dbReference type="OrthoDB" id="10069167at2759"/>
<feature type="compositionally biased region" description="Polar residues" evidence="8">
    <location>
        <begin position="448"/>
        <end position="461"/>
    </location>
</feature>
<dbReference type="FunFam" id="2.10.110.10:FF:000005">
    <property type="entry name" value="Testin isoform 1"/>
    <property type="match status" value="1"/>
</dbReference>
<feature type="region of interest" description="Disordered" evidence="8">
    <location>
        <begin position="441"/>
        <end position="469"/>
    </location>
</feature>
<evidence type="ECO:0000256" key="7">
    <source>
        <dbReference type="PROSITE-ProRule" id="PRU00125"/>
    </source>
</evidence>
<evidence type="ECO:0000259" key="10">
    <source>
        <dbReference type="PROSITE" id="PS51303"/>
    </source>
</evidence>
<dbReference type="Gene3D" id="2.10.110.10">
    <property type="entry name" value="Cysteine Rich Protein"/>
    <property type="match status" value="3"/>
</dbReference>
<dbReference type="EMBL" id="NNAY01002058">
    <property type="protein sequence ID" value="OXU22213.1"/>
    <property type="molecule type" value="Genomic_DNA"/>
</dbReference>
<dbReference type="PROSITE" id="PS50023">
    <property type="entry name" value="LIM_DOMAIN_2"/>
    <property type="match status" value="2"/>
</dbReference>
<dbReference type="InterPro" id="IPR033724">
    <property type="entry name" value="PET_testin"/>
</dbReference>
<organism evidence="11 12">
    <name type="scientific">Trichomalopsis sarcophagae</name>
    <dbReference type="NCBI Taxonomy" id="543379"/>
    <lineage>
        <taxon>Eukaryota</taxon>
        <taxon>Metazoa</taxon>
        <taxon>Ecdysozoa</taxon>
        <taxon>Arthropoda</taxon>
        <taxon>Hexapoda</taxon>
        <taxon>Insecta</taxon>
        <taxon>Pterygota</taxon>
        <taxon>Neoptera</taxon>
        <taxon>Endopterygota</taxon>
        <taxon>Hymenoptera</taxon>
        <taxon>Apocrita</taxon>
        <taxon>Proctotrupomorpha</taxon>
        <taxon>Chalcidoidea</taxon>
        <taxon>Pteromalidae</taxon>
        <taxon>Pteromalinae</taxon>
        <taxon>Trichomalopsis</taxon>
    </lineage>
</organism>
<dbReference type="PANTHER" id="PTHR24211">
    <property type="entry name" value="LIM DOMAIN-CONTAINING PROTEIN"/>
    <property type="match status" value="1"/>
</dbReference>
<keyword evidence="2" id="KW-0963">Cytoplasm</keyword>
<keyword evidence="3 7" id="KW-0479">Metal-binding</keyword>
<evidence type="ECO:0000256" key="5">
    <source>
        <dbReference type="ARBA" id="ARBA00022833"/>
    </source>
</evidence>
<evidence type="ECO:0000256" key="1">
    <source>
        <dbReference type="ARBA" id="ARBA00004496"/>
    </source>
</evidence>
<feature type="domain" description="LIM zinc-binding" evidence="9">
    <location>
        <begin position="786"/>
        <end position="846"/>
    </location>
</feature>
<feature type="compositionally biased region" description="Polar residues" evidence="8">
    <location>
        <begin position="380"/>
        <end position="394"/>
    </location>
</feature>
<dbReference type="PROSITE" id="PS00478">
    <property type="entry name" value="LIM_DOMAIN_1"/>
    <property type="match status" value="2"/>
</dbReference>
<dbReference type="SUPFAM" id="SSF57716">
    <property type="entry name" value="Glucocorticoid receptor-like (DNA-binding domain)"/>
    <property type="match status" value="2"/>
</dbReference>
<sequence length="915" mass="100259">MDQEEENKPKWLLELENRKRKPRLAHETGAGAPCLTCESACPGLDLHFWRKICKNCKCRGDDHDVDDDDFPQFQLLFGNSVKNKKNRSVLLPVHDKKQATQAETPFEWIPPDTTKELAADYMKALPSDKMPIKGSSGAALRRLQLQKQLPLHDIDHKACDTLTDKERKEFEKYLDNLKNCVGQGKVTKLTTIKPFDKSLMTPANATDVQRFSPQHSKLLQNNSSAGLNLRTPSSFIQKIPQSQTNANLPNFSSLLNEGMSPLTPNIDVVRAQHLQAMNEASPGPGRYHHTLAKISGKSNLAEAASVPGTYHLGESPLANSAAPKNSNARPYHHTLENISGKGSLAETANIPAGYHLGGNQVANASSPKNPNSGPYHHSLENISNKGSLAETASTPGAYHSGEGHLANSSGSNNQILGPYHHTLANISGKGNLAEAANVPGAYHAGENHPTSFRSPKNSSSGPYHHSLANISGKGNLAEASRVPGTYHLGTGSHVTNSANFKNPDPSLKTEFNQEIPSHMPNEHLPSQLKAYTEKMGGQVDQNLEFSSDLSPNALIAQQMLSEALQPPSAVNSSSIVGSSLDEQGLSYIRDKLHDKYSNKKDNQSPMVPAVVGELDHLGYPSLSASSENVMRNAEEAKEIRNKLNPNESKNRLPFQSPYSIQAGLNTSLPVQSNVIHSENLNHSVFPHDAVGGASVALQNPENISQLQEEMEGMTMNASKTHKCHNCDENIHCGDVVVTAEKIKDAVWHPGCFVCCACNELLVDLVYFTHKGRLYCGRDLSELLEIPRCFACDELIFVREYTVAEGHNYHVKHFCCWDCDIPLAGQKYISENDRPLCLPCYQQNYAKTCNTCNNVIAADQQGVAIKNLNFHATDNCFCCFTCKKSLLDGQIAIKENKPLCSKECIAEFLQRKAIGR</sequence>
<dbReference type="PANTHER" id="PTHR24211:SF22">
    <property type="entry name" value="TESTIN"/>
    <property type="match status" value="1"/>
</dbReference>
<dbReference type="InterPro" id="IPR010442">
    <property type="entry name" value="PET_domain"/>
</dbReference>
<feature type="region of interest" description="Disordered" evidence="8">
    <location>
        <begin position="482"/>
        <end position="511"/>
    </location>
</feature>
<keyword evidence="6 7" id="KW-0440">LIM domain</keyword>
<dbReference type="InterPro" id="IPR001781">
    <property type="entry name" value="Znf_LIM"/>
</dbReference>
<evidence type="ECO:0000256" key="2">
    <source>
        <dbReference type="ARBA" id="ARBA00022490"/>
    </source>
</evidence>
<dbReference type="GO" id="GO:0005737">
    <property type="term" value="C:cytoplasm"/>
    <property type="evidence" value="ECO:0007669"/>
    <property type="project" value="UniProtKB-SubCell"/>
</dbReference>
<dbReference type="Proteomes" id="UP000215335">
    <property type="component" value="Unassembled WGS sequence"/>
</dbReference>